<evidence type="ECO:0000313" key="2">
    <source>
        <dbReference type="EMBL" id="TII01056.1"/>
    </source>
</evidence>
<organism evidence="2 3">
    <name type="scientific">Streptococcus suis</name>
    <dbReference type="NCBI Taxonomy" id="1307"/>
    <lineage>
        <taxon>Bacteria</taxon>
        <taxon>Bacillati</taxon>
        <taxon>Bacillota</taxon>
        <taxon>Bacilli</taxon>
        <taxon>Lactobacillales</taxon>
        <taxon>Streptococcaceae</taxon>
        <taxon>Streptococcus</taxon>
    </lineage>
</organism>
<dbReference type="Gene3D" id="3.30.420.40">
    <property type="match status" value="2"/>
</dbReference>
<evidence type="ECO:0000256" key="1">
    <source>
        <dbReference type="ARBA" id="ARBA00006479"/>
    </source>
</evidence>
<dbReference type="EMBL" id="SSXO01000001">
    <property type="protein sequence ID" value="TII01056.1"/>
    <property type="molecule type" value="Genomic_DNA"/>
</dbReference>
<comment type="similarity">
    <text evidence="1">Belongs to the ROK (NagC/XylR) family.</text>
</comment>
<sequence length="316" mass="34401">MNHCLAIDIGGTFIKYGLIDQTGLILEQGKEKTPPTIEEFWQMLENIISSYQDSVSGLAIACPGNIDTQNDSVKTGGLIPYLRNIPLGQRLMETFALPVEVLNDADAAGLAEAKSGVLKDCHCGAVLVLGTGVGLALVSDGQLVNLAQLPGKDFFHGPLATVEAKETSKPLQDLGQILGLHWRGIKSLVANSGSAVQFIRQASHQLALEQEDGKEVFHQLESGQDSLLQESFTNYCKEIAYLIVNLCLLLQLETLAIGGGISQQERLIEGINQAFDEIVATEQLSFQRQPNFTIQACRYQNEANLLGAFYHFQETV</sequence>
<dbReference type="PANTHER" id="PTHR18964:SF170">
    <property type="entry name" value="SUGAR KINASE"/>
    <property type="match status" value="1"/>
</dbReference>
<dbReference type="Proteomes" id="UP000305165">
    <property type="component" value="Unassembled WGS sequence"/>
</dbReference>
<dbReference type="CDD" id="cd24152">
    <property type="entry name" value="ASKHA_NBD_ROK-like"/>
    <property type="match status" value="1"/>
</dbReference>
<dbReference type="Pfam" id="PF00480">
    <property type="entry name" value="ROK"/>
    <property type="match status" value="2"/>
</dbReference>
<dbReference type="InterPro" id="IPR043129">
    <property type="entry name" value="ATPase_NBD"/>
</dbReference>
<comment type="caution">
    <text evidence="2">The sequence shown here is derived from an EMBL/GenBank/DDBJ whole genome shotgun (WGS) entry which is preliminary data.</text>
</comment>
<dbReference type="PANTHER" id="PTHR18964">
    <property type="entry name" value="ROK (REPRESSOR, ORF, KINASE) FAMILY"/>
    <property type="match status" value="1"/>
</dbReference>
<accession>A0A4T2GPC2</accession>
<dbReference type="InterPro" id="IPR000600">
    <property type="entry name" value="ROK"/>
</dbReference>
<dbReference type="OrthoDB" id="9795247at2"/>
<dbReference type="SUPFAM" id="SSF53067">
    <property type="entry name" value="Actin-like ATPase domain"/>
    <property type="match status" value="1"/>
</dbReference>
<protein>
    <submittedName>
        <fullName evidence="2">ROK family protein</fullName>
    </submittedName>
</protein>
<reference evidence="2 3" key="1">
    <citation type="submission" date="2019-04" db="EMBL/GenBank/DDBJ databases">
        <title>Genome analysis of Streptococcus suis strain WUSS424.</title>
        <authorList>
            <person name="Chen H."/>
            <person name="Gao X."/>
            <person name="Wu Z."/>
        </authorList>
    </citation>
    <scope>NUCLEOTIDE SEQUENCE [LARGE SCALE GENOMIC DNA]</scope>
    <source>
        <strain evidence="2 3">WUSS424</strain>
    </source>
</reference>
<dbReference type="AlphaFoldDB" id="A0A4T2GPC2"/>
<name>A0A4T2GPC2_STRSU</name>
<evidence type="ECO:0000313" key="3">
    <source>
        <dbReference type="Proteomes" id="UP000305165"/>
    </source>
</evidence>
<gene>
    <name evidence="2" type="ORF">FAJ39_01645</name>
</gene>
<proteinExistence type="inferred from homology"/>